<feature type="compositionally biased region" description="Polar residues" evidence="1">
    <location>
        <begin position="636"/>
        <end position="648"/>
    </location>
</feature>
<dbReference type="KEGG" id="cci:CC1G_00809"/>
<feature type="compositionally biased region" description="Basic and acidic residues" evidence="1">
    <location>
        <begin position="877"/>
        <end position="887"/>
    </location>
</feature>
<dbReference type="PANTHER" id="PTHR28051">
    <property type="entry name" value="PROTEIN MTL1-RELATED"/>
    <property type="match status" value="1"/>
</dbReference>
<dbReference type="VEuPathDB" id="FungiDB:CC1G_00809"/>
<sequence>MRMRIMRGANEVLVDRQRKQFGMLRPRSNIGYGPFRPAADAPSLPFAPSSSPDMANYLPVLLVSVTNAVPDDSFVTTQPQAQVDYLSHDWQEEDVWKSWRNMTRQKNEIANGIRLENASWRTWWKQRNKLKTVTPETLNWLKDSDVTWLYGPLHTEIEYKPPPKAPAVSESRSSSSNVDQRPPTKPILKHRSISQLLTSDLPNSPIFSPPESDDEDSHYSPILDLITREKQNSSQKHIPKRPTLQHTKSDTHITRWGPNRAFRKDSPPRIDPPGQRSSQGYFPRVSAGGPVRSSLSQDSTSSTANSHSGERTTKKKHITFNTFVEQCIAIEKPKRSSSFYGDAWGPGRTYDFDDGYEEDQEDCPEDEADLAQGWSHQRISNGGSDSDSPYEDEEDGIIEMRSSYRANKSPRSVSKVSNASSSSSVSTASSTTNSTNNSSSPSRPSGSSSKRQPLRRKASTSTYRPRAPVHVTIAPIAPTVLKTTGLWEEGFGDDGSDDGYGWRDRMWEYGSGGKKSRDRSRSSDADQGSDGTPVELVWVPPFSGRYSYNYAVGDLDDETLELGGYEDDLEEDFASGLADSRRYKEEIDSTEVYHHRNPVVGSVGFEDYSVSPEPTESASSIPIPIPLHPVDEDTASLETETLEYSSRGNDGIPKVVVQPNHHDQDDDEFDMFGGPLIGGEYMNAGPSRGRQPYSARSKGPGRGQSSSQSGSRGRSSTRTPSSSTWDSSASPLGSLSPDASISPRIGSAYTGNGRVDKRDRDSRRGREGGRERERGRSQTTDKRLSVSVSSSPEPPRVPAPKDDAAATAPKVSSTHRPPTEACFSSASSTSTIMPDPDSVSEEADREAEYMRLAEEEMRRKSTPTPSNSPVLEMLPALRHDRNDHDRTPTPPTVPAPTPVCPIVTEARAKSYSPCRTSPSPSKTRPPPLVPSPSHAAPQSTSYTAVSSPSPASPKPSASPHLSVVGSATSPTNEARPTLQRSPESGSSDSSLMGKAAEMVNSAGAFLGLWNHS</sequence>
<feature type="domain" description="Nitrogen regulatory protein areA GATA-like" evidence="2">
    <location>
        <begin position="98"/>
        <end position="125"/>
    </location>
</feature>
<dbReference type="eggNOG" id="ENOG502QSII">
    <property type="taxonomic scope" value="Eukaryota"/>
</dbReference>
<feature type="compositionally biased region" description="Low complexity" evidence="1">
    <location>
        <begin position="409"/>
        <end position="451"/>
    </location>
</feature>
<dbReference type="GO" id="GO:0007039">
    <property type="term" value="P:protein catabolic process in the vacuole"/>
    <property type="evidence" value="ECO:0007669"/>
    <property type="project" value="TreeGrafter"/>
</dbReference>
<dbReference type="InterPro" id="IPR052292">
    <property type="entry name" value="Glucose_repression_reg"/>
</dbReference>
<dbReference type="EMBL" id="AACS02000007">
    <property type="protein sequence ID" value="EAU90425.2"/>
    <property type="molecule type" value="Genomic_DNA"/>
</dbReference>
<organism evidence="3 4">
    <name type="scientific">Coprinopsis cinerea (strain Okayama-7 / 130 / ATCC MYA-4618 / FGSC 9003)</name>
    <name type="common">Inky cap fungus</name>
    <name type="synonym">Hormographiella aspergillata</name>
    <dbReference type="NCBI Taxonomy" id="240176"/>
    <lineage>
        <taxon>Eukaryota</taxon>
        <taxon>Fungi</taxon>
        <taxon>Dikarya</taxon>
        <taxon>Basidiomycota</taxon>
        <taxon>Agaricomycotina</taxon>
        <taxon>Agaricomycetes</taxon>
        <taxon>Agaricomycetidae</taxon>
        <taxon>Agaricales</taxon>
        <taxon>Agaricineae</taxon>
        <taxon>Psathyrellaceae</taxon>
        <taxon>Coprinopsis</taxon>
    </lineage>
</organism>
<gene>
    <name evidence="3" type="ORF">CC1G_00809</name>
</gene>
<evidence type="ECO:0000313" key="3">
    <source>
        <dbReference type="EMBL" id="EAU90425.2"/>
    </source>
</evidence>
<dbReference type="GeneID" id="6007726"/>
<dbReference type="OrthoDB" id="5563539at2759"/>
<dbReference type="GO" id="GO:0005773">
    <property type="term" value="C:vacuole"/>
    <property type="evidence" value="ECO:0007669"/>
    <property type="project" value="GOC"/>
</dbReference>
<proteinExistence type="predicted"/>
<dbReference type="GO" id="GO:0042149">
    <property type="term" value="P:cellular response to glucose starvation"/>
    <property type="evidence" value="ECO:0007669"/>
    <property type="project" value="TreeGrafter"/>
</dbReference>
<feature type="compositionally biased region" description="Polar residues" evidence="1">
    <location>
        <begin position="965"/>
        <end position="990"/>
    </location>
</feature>
<dbReference type="OMA" id="STEYVHE"/>
<keyword evidence="4" id="KW-1185">Reference proteome</keyword>
<dbReference type="Proteomes" id="UP000001861">
    <property type="component" value="Unassembled WGS sequence"/>
</dbReference>
<feature type="compositionally biased region" description="Low complexity" evidence="1">
    <location>
        <begin position="939"/>
        <end position="959"/>
    </location>
</feature>
<protein>
    <recommendedName>
        <fullName evidence="2">Nitrogen regulatory protein areA GATA-like domain-containing protein</fullName>
    </recommendedName>
</protein>
<feature type="compositionally biased region" description="Pro residues" evidence="1">
    <location>
        <begin position="888"/>
        <end position="899"/>
    </location>
</feature>
<feature type="compositionally biased region" description="Low complexity" evidence="1">
    <location>
        <begin position="912"/>
        <end position="922"/>
    </location>
</feature>
<evidence type="ECO:0000256" key="1">
    <source>
        <dbReference type="SAM" id="MobiDB-lite"/>
    </source>
</evidence>
<feature type="compositionally biased region" description="Basic and acidic residues" evidence="1">
    <location>
        <begin position="846"/>
        <end position="859"/>
    </location>
</feature>
<dbReference type="InterPro" id="IPR013860">
    <property type="entry name" value="AreA_GATA"/>
</dbReference>
<dbReference type="STRING" id="240176.A8N8T4"/>
<feature type="compositionally biased region" description="Polar residues" evidence="1">
    <location>
        <begin position="811"/>
        <end position="832"/>
    </location>
</feature>
<dbReference type="RefSeq" id="XP_001831262.2">
    <property type="nucleotide sequence ID" value="XM_001831210.2"/>
</dbReference>
<dbReference type="PANTHER" id="PTHR28051:SF1">
    <property type="entry name" value="PROTEIN MTL1-RELATED"/>
    <property type="match status" value="1"/>
</dbReference>
<reference evidence="3 4" key="1">
    <citation type="journal article" date="2010" name="Proc. Natl. Acad. Sci. U.S.A.">
        <title>Insights into evolution of multicellular fungi from the assembled chromosomes of the mushroom Coprinopsis cinerea (Coprinus cinereus).</title>
        <authorList>
            <person name="Stajich J.E."/>
            <person name="Wilke S.K."/>
            <person name="Ahren D."/>
            <person name="Au C.H."/>
            <person name="Birren B.W."/>
            <person name="Borodovsky M."/>
            <person name="Burns C."/>
            <person name="Canback B."/>
            <person name="Casselton L.A."/>
            <person name="Cheng C.K."/>
            <person name="Deng J."/>
            <person name="Dietrich F.S."/>
            <person name="Fargo D.C."/>
            <person name="Farman M.L."/>
            <person name="Gathman A.C."/>
            <person name="Goldberg J."/>
            <person name="Guigo R."/>
            <person name="Hoegger P.J."/>
            <person name="Hooker J.B."/>
            <person name="Huggins A."/>
            <person name="James T.Y."/>
            <person name="Kamada T."/>
            <person name="Kilaru S."/>
            <person name="Kodira C."/>
            <person name="Kues U."/>
            <person name="Kupfer D."/>
            <person name="Kwan H.S."/>
            <person name="Lomsadze A."/>
            <person name="Li W."/>
            <person name="Lilly W.W."/>
            <person name="Ma L.J."/>
            <person name="Mackey A.J."/>
            <person name="Manning G."/>
            <person name="Martin F."/>
            <person name="Muraguchi H."/>
            <person name="Natvig D.O."/>
            <person name="Palmerini H."/>
            <person name="Ramesh M.A."/>
            <person name="Rehmeyer C.J."/>
            <person name="Roe B.A."/>
            <person name="Shenoy N."/>
            <person name="Stanke M."/>
            <person name="Ter-Hovhannisyan V."/>
            <person name="Tunlid A."/>
            <person name="Velagapudi R."/>
            <person name="Vision T.J."/>
            <person name="Zeng Q."/>
            <person name="Zolan M.E."/>
            <person name="Pukkila P.J."/>
        </authorList>
    </citation>
    <scope>NUCLEOTIDE SEQUENCE [LARGE SCALE GENOMIC DNA]</scope>
    <source>
        <strain evidence="4">Okayama-7 / 130 / ATCC MYA-4618 / FGSC 9003</strain>
    </source>
</reference>
<accession>A8N8T4</accession>
<dbReference type="HOGENOM" id="CLU_007439_1_0_1"/>
<feature type="region of interest" description="Disordered" evidence="1">
    <location>
        <begin position="610"/>
        <end position="995"/>
    </location>
</feature>
<feature type="compositionally biased region" description="Low complexity" evidence="1">
    <location>
        <begin position="293"/>
        <end position="307"/>
    </location>
</feature>
<dbReference type="InParanoid" id="A8N8T4"/>
<feature type="compositionally biased region" description="Low complexity" evidence="1">
    <location>
        <begin position="703"/>
        <end position="731"/>
    </location>
</feature>
<comment type="caution">
    <text evidence="3">The sequence shown here is derived from an EMBL/GenBank/DDBJ whole genome shotgun (WGS) entry which is preliminary data.</text>
</comment>
<feature type="region of interest" description="Disordered" evidence="1">
    <location>
        <begin position="159"/>
        <end position="314"/>
    </location>
</feature>
<feature type="region of interest" description="Disordered" evidence="1">
    <location>
        <begin position="510"/>
        <end position="533"/>
    </location>
</feature>
<feature type="region of interest" description="Disordered" evidence="1">
    <location>
        <begin position="400"/>
        <end position="466"/>
    </location>
</feature>
<dbReference type="AlphaFoldDB" id="A8N8T4"/>
<feature type="compositionally biased region" description="Basic and acidic residues" evidence="1">
    <location>
        <begin position="754"/>
        <end position="784"/>
    </location>
</feature>
<name>A8N8T4_COPC7</name>
<evidence type="ECO:0000313" key="4">
    <source>
        <dbReference type="Proteomes" id="UP000001861"/>
    </source>
</evidence>
<dbReference type="Pfam" id="PF08550">
    <property type="entry name" value="GATA_AreA"/>
    <property type="match status" value="1"/>
</dbReference>
<evidence type="ECO:0000259" key="2">
    <source>
        <dbReference type="Pfam" id="PF08550"/>
    </source>
</evidence>
<feature type="compositionally biased region" description="Polar residues" evidence="1">
    <location>
        <begin position="193"/>
        <end position="206"/>
    </location>
</feature>